<protein>
    <submittedName>
        <fullName evidence="1">Alpha/beta hydrolase</fullName>
    </submittedName>
</protein>
<comment type="caution">
    <text evidence="1">The sequence shown here is derived from an EMBL/GenBank/DDBJ whole genome shotgun (WGS) entry which is preliminary data.</text>
</comment>
<name>A0A7I7SCN6_9MYCO</name>
<dbReference type="AlphaFoldDB" id="A0A7I7SCN6"/>
<dbReference type="RefSeq" id="WP_085305802.1">
    <property type="nucleotide sequence ID" value="NZ_AP022594.1"/>
</dbReference>
<dbReference type="OrthoDB" id="5422338at2"/>
<dbReference type="PANTHER" id="PTHR43433">
    <property type="entry name" value="HYDROLASE, ALPHA/BETA FOLD FAMILY PROTEIN"/>
    <property type="match status" value="1"/>
</dbReference>
<dbReference type="InterPro" id="IPR050471">
    <property type="entry name" value="AB_hydrolase"/>
</dbReference>
<reference evidence="1 2" key="1">
    <citation type="submission" date="2017-04" db="EMBL/GenBank/DDBJ databases">
        <title>The new phylogeny of genus Mycobacterium.</title>
        <authorList>
            <person name="Tortoli E."/>
            <person name="Trovato A."/>
            <person name="Cirillo D.M."/>
        </authorList>
    </citation>
    <scope>NUCLEOTIDE SEQUENCE [LARGE SCALE GENOMIC DNA]</scope>
    <source>
        <strain evidence="1 2">KCTC 19819</strain>
    </source>
</reference>
<evidence type="ECO:0000313" key="2">
    <source>
        <dbReference type="Proteomes" id="UP000193577"/>
    </source>
</evidence>
<organism evidence="1 2">
    <name type="scientific">Mycolicibacillus koreensis</name>
    <dbReference type="NCBI Taxonomy" id="1069220"/>
    <lineage>
        <taxon>Bacteria</taxon>
        <taxon>Bacillati</taxon>
        <taxon>Actinomycetota</taxon>
        <taxon>Actinomycetes</taxon>
        <taxon>Mycobacteriales</taxon>
        <taxon>Mycobacteriaceae</taxon>
        <taxon>Mycolicibacillus</taxon>
    </lineage>
</organism>
<keyword evidence="2" id="KW-1185">Reference proteome</keyword>
<keyword evidence="1" id="KW-0378">Hydrolase</keyword>
<dbReference type="PANTHER" id="PTHR43433:SF1">
    <property type="entry name" value="BLL5160 PROTEIN"/>
    <property type="match status" value="1"/>
</dbReference>
<proteinExistence type="predicted"/>
<sequence>MSAQPSTAPVWSPDVMPRGRPVIVRATDGTRLHTEVFGPPDGYPIVLSHGFVCALRVWAYQITDLCGDYRVIAFDHRGHGRSGIPKRGGFSLNHLAADLDSVLEATLAPGERAVIAGHSMGGITINAWAERYPRRVQRFADAVALINTTTGELVNHIDLLPFPRRFAPTRTLAATNLIRVIGGFPVHGLLSPPIRPMVEMMAVGALADPAIADFIYELFENTPPAGRGGAARAMVNEMGARYFNLANLSVPALVIGSERDRLTPISQSRRIAAEVPELFKLVELPGGHCSILEHPDRVNAELRGLIEAVAGRSAAREASS</sequence>
<dbReference type="EMBL" id="NCXO01000077">
    <property type="protein sequence ID" value="OSC24588.1"/>
    <property type="molecule type" value="Genomic_DNA"/>
</dbReference>
<dbReference type="Pfam" id="PF00561">
    <property type="entry name" value="Abhydrolase_1"/>
    <property type="match status" value="1"/>
</dbReference>
<dbReference type="InterPro" id="IPR029058">
    <property type="entry name" value="AB_hydrolase_fold"/>
</dbReference>
<accession>A0A7I7SCN6</accession>
<evidence type="ECO:0000313" key="1">
    <source>
        <dbReference type="EMBL" id="OSC24588.1"/>
    </source>
</evidence>
<dbReference type="Proteomes" id="UP000193577">
    <property type="component" value="Unassembled WGS sequence"/>
</dbReference>
<dbReference type="PRINTS" id="PR00111">
    <property type="entry name" value="ABHYDROLASE"/>
</dbReference>
<dbReference type="Gene3D" id="3.40.50.1820">
    <property type="entry name" value="alpha/beta hydrolase"/>
    <property type="match status" value="1"/>
</dbReference>
<dbReference type="InterPro" id="IPR000073">
    <property type="entry name" value="AB_hydrolase_1"/>
</dbReference>
<dbReference type="SUPFAM" id="SSF53474">
    <property type="entry name" value="alpha/beta-Hydrolases"/>
    <property type="match status" value="1"/>
</dbReference>
<gene>
    <name evidence="1" type="ORF">B8W67_19470</name>
</gene>
<dbReference type="GO" id="GO:0016787">
    <property type="term" value="F:hydrolase activity"/>
    <property type="evidence" value="ECO:0007669"/>
    <property type="project" value="UniProtKB-KW"/>
</dbReference>